<dbReference type="InterPro" id="IPR027417">
    <property type="entry name" value="P-loop_NTPase"/>
</dbReference>
<keyword evidence="2" id="KW-1185">Reference proteome</keyword>
<accession>A0ABS8GNY0</accession>
<dbReference type="Gene3D" id="3.40.50.300">
    <property type="entry name" value="P-loop containing nucleotide triphosphate hydrolases"/>
    <property type="match status" value="1"/>
</dbReference>
<gene>
    <name evidence="1" type="ORF">LLW17_01515</name>
</gene>
<comment type="caution">
    <text evidence="1">The sequence shown here is derived from an EMBL/GenBank/DDBJ whole genome shotgun (WGS) entry which is preliminary data.</text>
</comment>
<sequence length="208" mass="23950">MKKALTVANIQNQNVERVQFSGKWYQAFKKPQTKGVWFVWGSSGSGKSAFLMQLAKEFAQDEKTLYNLLEEDTDDSDYIERTELFAMNEVADNFLTVSYSYDELIIYLKKKGSAKRVVIDSTTYFTKSFEEYMNLKRMFPDKIFVYSGHADGKKPRAKIEEDIMYDAKMKIYVEGYLATCKGRTIGPNGGQFIIWEEGYQKLQGANAN</sequence>
<dbReference type="EMBL" id="JAJGMW010000002">
    <property type="protein sequence ID" value="MCC4211383.1"/>
    <property type="molecule type" value="Genomic_DNA"/>
</dbReference>
<proteinExistence type="predicted"/>
<protein>
    <recommendedName>
        <fullName evidence="3">ATP-binding protein</fullName>
    </recommendedName>
</protein>
<reference evidence="1 2" key="1">
    <citation type="submission" date="2021-11" db="EMBL/GenBank/DDBJ databases">
        <title>Seasonal and diel survey of microbial diversity of the Tyrrhenian coast.</title>
        <authorList>
            <person name="Gattoni G."/>
            <person name="Corral P."/>
        </authorList>
    </citation>
    <scope>NUCLEOTIDE SEQUENCE [LARGE SCALE GENOMIC DNA]</scope>
    <source>
        <strain evidence="1 2">Mr9</strain>
    </source>
</reference>
<evidence type="ECO:0000313" key="1">
    <source>
        <dbReference type="EMBL" id="MCC4211383.1"/>
    </source>
</evidence>
<name>A0ABS8GNY0_9FLAO</name>
<evidence type="ECO:0000313" key="2">
    <source>
        <dbReference type="Proteomes" id="UP001197770"/>
    </source>
</evidence>
<dbReference type="SUPFAM" id="SSF52540">
    <property type="entry name" value="P-loop containing nucleoside triphosphate hydrolases"/>
    <property type="match status" value="1"/>
</dbReference>
<evidence type="ECO:0008006" key="3">
    <source>
        <dbReference type="Google" id="ProtNLM"/>
    </source>
</evidence>
<dbReference type="Proteomes" id="UP001197770">
    <property type="component" value="Unassembled WGS sequence"/>
</dbReference>
<organism evidence="1 2">
    <name type="scientific">Leeuwenhoekiella parthenopeia</name>
    <dbReference type="NCBI Taxonomy" id="2890320"/>
    <lineage>
        <taxon>Bacteria</taxon>
        <taxon>Pseudomonadati</taxon>
        <taxon>Bacteroidota</taxon>
        <taxon>Flavobacteriia</taxon>
        <taxon>Flavobacteriales</taxon>
        <taxon>Flavobacteriaceae</taxon>
        <taxon>Leeuwenhoekiella</taxon>
    </lineage>
</organism>